<evidence type="ECO:0000313" key="2">
    <source>
        <dbReference type="EMBL" id="KAJ9590686.1"/>
    </source>
</evidence>
<keyword evidence="1" id="KW-0472">Membrane</keyword>
<comment type="caution">
    <text evidence="2">The sequence shown here is derived from an EMBL/GenBank/DDBJ whole genome shotgun (WGS) entry which is preliminary data.</text>
</comment>
<organism evidence="2 3">
    <name type="scientific">Diploptera punctata</name>
    <name type="common">Pacific beetle cockroach</name>
    <dbReference type="NCBI Taxonomy" id="6984"/>
    <lineage>
        <taxon>Eukaryota</taxon>
        <taxon>Metazoa</taxon>
        <taxon>Ecdysozoa</taxon>
        <taxon>Arthropoda</taxon>
        <taxon>Hexapoda</taxon>
        <taxon>Insecta</taxon>
        <taxon>Pterygota</taxon>
        <taxon>Neoptera</taxon>
        <taxon>Polyneoptera</taxon>
        <taxon>Dictyoptera</taxon>
        <taxon>Blattodea</taxon>
        <taxon>Blaberoidea</taxon>
        <taxon>Blaberidae</taxon>
        <taxon>Diplopterinae</taxon>
        <taxon>Diploptera</taxon>
    </lineage>
</organism>
<keyword evidence="1" id="KW-0812">Transmembrane</keyword>
<feature type="non-terminal residue" evidence="2">
    <location>
        <position position="1"/>
    </location>
</feature>
<evidence type="ECO:0000256" key="1">
    <source>
        <dbReference type="SAM" id="Phobius"/>
    </source>
</evidence>
<protein>
    <submittedName>
        <fullName evidence="2">Uncharacterized protein</fullName>
    </submittedName>
</protein>
<accession>A0AAD8A2C2</accession>
<evidence type="ECO:0000313" key="3">
    <source>
        <dbReference type="Proteomes" id="UP001233999"/>
    </source>
</evidence>
<keyword evidence="3" id="KW-1185">Reference proteome</keyword>
<name>A0AAD8A2C2_DIPPU</name>
<gene>
    <name evidence="2" type="ORF">L9F63_016202</name>
</gene>
<dbReference type="EMBL" id="JASPKZ010004196">
    <property type="protein sequence ID" value="KAJ9590686.1"/>
    <property type="molecule type" value="Genomic_DNA"/>
</dbReference>
<dbReference type="Proteomes" id="UP001233999">
    <property type="component" value="Unassembled WGS sequence"/>
</dbReference>
<reference evidence="2" key="2">
    <citation type="submission" date="2023-05" db="EMBL/GenBank/DDBJ databases">
        <authorList>
            <person name="Fouks B."/>
        </authorList>
    </citation>
    <scope>NUCLEOTIDE SEQUENCE</scope>
    <source>
        <strain evidence="2">Stay&amp;Tobe</strain>
        <tissue evidence="2">Testes</tissue>
    </source>
</reference>
<sequence length="94" mass="10753">MACIYFINFIFTVVFSIPCGGIVWLQFHLIIFFIKMVCVMLILFEGFVLLCQNRAEVTKTGHQGHINVFMVPFQKSFASSSVKLQLLKFAVLKT</sequence>
<keyword evidence="1" id="KW-1133">Transmembrane helix</keyword>
<reference evidence="2" key="1">
    <citation type="journal article" date="2023" name="IScience">
        <title>Live-bearing cockroach genome reveals convergent evolutionary mechanisms linked to viviparity in insects and beyond.</title>
        <authorList>
            <person name="Fouks B."/>
            <person name="Harrison M.C."/>
            <person name="Mikhailova A.A."/>
            <person name="Marchal E."/>
            <person name="English S."/>
            <person name="Carruthers M."/>
            <person name="Jennings E.C."/>
            <person name="Chiamaka E.L."/>
            <person name="Frigard R.A."/>
            <person name="Pippel M."/>
            <person name="Attardo G.M."/>
            <person name="Benoit J.B."/>
            <person name="Bornberg-Bauer E."/>
            <person name="Tobe S.S."/>
        </authorList>
    </citation>
    <scope>NUCLEOTIDE SEQUENCE</scope>
    <source>
        <strain evidence="2">Stay&amp;Tobe</strain>
    </source>
</reference>
<proteinExistence type="predicted"/>
<feature type="transmembrane region" description="Helical" evidence="1">
    <location>
        <begin position="30"/>
        <end position="50"/>
    </location>
</feature>
<dbReference type="AlphaFoldDB" id="A0AAD8A2C2"/>
<feature type="transmembrane region" description="Helical" evidence="1">
    <location>
        <begin position="5"/>
        <end position="24"/>
    </location>
</feature>